<reference evidence="2 3" key="1">
    <citation type="submission" date="2020-03" db="EMBL/GenBank/DDBJ databases">
        <title>Genomic Encyclopedia of Type Strains, Phase IV (KMG-IV): sequencing the most valuable type-strain genomes for metagenomic binning, comparative biology and taxonomic classification.</title>
        <authorList>
            <person name="Goeker M."/>
        </authorList>
    </citation>
    <scope>NUCLEOTIDE SEQUENCE [LARGE SCALE GENOMIC DNA]</scope>
    <source>
        <strain evidence="2 3">DSM 22753</strain>
    </source>
</reference>
<dbReference type="Pfam" id="PF02583">
    <property type="entry name" value="Trns_repr_metal"/>
    <property type="match status" value="1"/>
</dbReference>
<keyword evidence="3" id="KW-1185">Reference proteome</keyword>
<dbReference type="InterPro" id="IPR003735">
    <property type="entry name" value="Metal_Tscrpt_repr"/>
</dbReference>
<proteinExistence type="inferred from homology"/>
<comment type="similarity">
    <text evidence="1">Belongs to the FrmR/RcnR family.</text>
</comment>
<dbReference type="PANTHER" id="PTHR33677:SF5">
    <property type="entry name" value="TRANSCRIPTIONAL REPRESSOR FRMR"/>
    <property type="match status" value="1"/>
</dbReference>
<dbReference type="GO" id="GO:0003677">
    <property type="term" value="F:DNA binding"/>
    <property type="evidence" value="ECO:0007669"/>
    <property type="project" value="UniProtKB-KW"/>
</dbReference>
<dbReference type="RefSeq" id="WP_140046730.1">
    <property type="nucleotide sequence ID" value="NZ_BAAAEV010000001.1"/>
</dbReference>
<gene>
    <name evidence="2" type="ORF">FHT01_001905</name>
</gene>
<name>A0ABX0U6F7_9SPHN</name>
<accession>A0ABX0U6F7</accession>
<keyword evidence="2" id="KW-0238">DNA-binding</keyword>
<evidence type="ECO:0000256" key="1">
    <source>
        <dbReference type="ARBA" id="ARBA00005260"/>
    </source>
</evidence>
<dbReference type="Proteomes" id="UP000788153">
    <property type="component" value="Unassembled WGS sequence"/>
</dbReference>
<protein>
    <submittedName>
        <fullName evidence="2">DNA-binding FrmR family transcriptional regulator</fullName>
    </submittedName>
</protein>
<evidence type="ECO:0000313" key="2">
    <source>
        <dbReference type="EMBL" id="NIJ24363.1"/>
    </source>
</evidence>
<sequence length="91" mass="9613">MSHLHAHSDQLLARVRRIAGQVAAIERSIGAGAPCARTLHLAAAVRGAIGGLMDELVEEHLREHVAAPGLSDAARAEGAAELAIVLKRHFR</sequence>
<dbReference type="EMBL" id="JAASQP010000001">
    <property type="protein sequence ID" value="NIJ24363.1"/>
    <property type="molecule type" value="Genomic_DNA"/>
</dbReference>
<organism evidence="2 3">
    <name type="scientific">Sphingomonas japonica</name>
    <dbReference type="NCBI Taxonomy" id="511662"/>
    <lineage>
        <taxon>Bacteria</taxon>
        <taxon>Pseudomonadati</taxon>
        <taxon>Pseudomonadota</taxon>
        <taxon>Alphaproteobacteria</taxon>
        <taxon>Sphingomonadales</taxon>
        <taxon>Sphingomonadaceae</taxon>
        <taxon>Sphingomonas</taxon>
    </lineage>
</organism>
<comment type="caution">
    <text evidence="2">The sequence shown here is derived from an EMBL/GenBank/DDBJ whole genome shotgun (WGS) entry which is preliminary data.</text>
</comment>
<dbReference type="InterPro" id="IPR038390">
    <property type="entry name" value="Metal_Tscrpt_repr_sf"/>
</dbReference>
<dbReference type="PANTHER" id="PTHR33677">
    <property type="entry name" value="TRANSCRIPTIONAL REPRESSOR FRMR-RELATED"/>
    <property type="match status" value="1"/>
</dbReference>
<dbReference type="Gene3D" id="1.20.58.1000">
    <property type="entry name" value="Metal-sensitive repressor, helix protomer"/>
    <property type="match status" value="1"/>
</dbReference>
<evidence type="ECO:0000313" key="3">
    <source>
        <dbReference type="Proteomes" id="UP000788153"/>
    </source>
</evidence>
<dbReference type="CDD" id="cd10153">
    <property type="entry name" value="RcnR-FrmR-like_DUF156"/>
    <property type="match status" value="1"/>
</dbReference>